<feature type="domain" description="Histidine kinase" evidence="9">
    <location>
        <begin position="353"/>
        <end position="570"/>
    </location>
</feature>
<dbReference type="PANTHER" id="PTHR43047:SF9">
    <property type="entry name" value="HISTIDINE KINASE"/>
    <property type="match status" value="1"/>
</dbReference>
<dbReference type="Gene3D" id="3.40.50.2300">
    <property type="match status" value="1"/>
</dbReference>
<feature type="compositionally biased region" description="Low complexity" evidence="7">
    <location>
        <begin position="182"/>
        <end position="199"/>
    </location>
</feature>
<dbReference type="PROSITE" id="PS50109">
    <property type="entry name" value="HIS_KIN"/>
    <property type="match status" value="1"/>
</dbReference>
<feature type="region of interest" description="Disordered" evidence="7">
    <location>
        <begin position="33"/>
        <end position="94"/>
    </location>
</feature>
<comment type="catalytic activity">
    <reaction evidence="1">
        <text>ATP + protein L-histidine = ADP + protein N-phospho-L-histidine.</text>
        <dbReference type="EC" id="2.7.13.3"/>
    </reaction>
</comment>
<evidence type="ECO:0000313" key="11">
    <source>
        <dbReference type="EMBL" id="VVE74332.1"/>
    </source>
</evidence>
<dbReference type="GO" id="GO:0000155">
    <property type="term" value="F:phosphorelay sensor kinase activity"/>
    <property type="evidence" value="ECO:0007669"/>
    <property type="project" value="InterPro"/>
</dbReference>
<feature type="transmembrane region" description="Helical" evidence="8">
    <location>
        <begin position="116"/>
        <end position="136"/>
    </location>
</feature>
<keyword evidence="12" id="KW-1185">Reference proteome</keyword>
<keyword evidence="5 11" id="KW-0418">Kinase</keyword>
<dbReference type="EC" id="2.7.13.3" evidence="2"/>
<evidence type="ECO:0000313" key="12">
    <source>
        <dbReference type="Proteomes" id="UP000414136"/>
    </source>
</evidence>
<evidence type="ECO:0000256" key="6">
    <source>
        <dbReference type="PROSITE-ProRule" id="PRU00169"/>
    </source>
</evidence>
<dbReference type="InterPro" id="IPR036097">
    <property type="entry name" value="HisK_dim/P_sf"/>
</dbReference>
<feature type="transmembrane region" description="Helical" evidence="8">
    <location>
        <begin position="142"/>
        <end position="162"/>
    </location>
</feature>
<dbReference type="Pfam" id="PF02518">
    <property type="entry name" value="HATPase_c"/>
    <property type="match status" value="1"/>
</dbReference>
<feature type="compositionally biased region" description="Basic residues" evidence="7">
    <location>
        <begin position="171"/>
        <end position="181"/>
    </location>
</feature>
<dbReference type="SMART" id="SM00387">
    <property type="entry name" value="HATPase_c"/>
    <property type="match status" value="1"/>
</dbReference>
<organism evidence="11 12">
    <name type="scientific">Pandoraea captiosa</name>
    <dbReference type="NCBI Taxonomy" id="2508302"/>
    <lineage>
        <taxon>Bacteria</taxon>
        <taxon>Pseudomonadati</taxon>
        <taxon>Pseudomonadota</taxon>
        <taxon>Betaproteobacteria</taxon>
        <taxon>Burkholderiales</taxon>
        <taxon>Burkholderiaceae</taxon>
        <taxon>Pandoraea</taxon>
    </lineage>
</organism>
<dbReference type="OrthoDB" id="6114847at2"/>
<sequence length="720" mass="78330">MRGRFFYGRLTSACPRAPFRHASAQFGSLSFATRPVTPHAPNAPSSDRPDARAAHDRTARTVPPPNADPSIAHAPSHASPHVLAQAARSDSPRLARGHDDEVYVARLRTLRKNLPTSLAGSFLTVWLIVAVLHEVFPIRDLLLWAGAHALLTLWRASVLIGGPRQLSRRTARKAKAAHAAHHATPSASSTQTAPSASTAEADAPDLRTLRQWDWRVRVGALAAGLLWGVPYAIWLYQAPAAQQMFMIVGLLTLGTGAIYAYCIHPPVLLAFEVPYYAPSFVALGMLGGTIHSTLAVAGGLYLAVTFTFAYRMYRTQMDSLHMRFENDDLLARLAVERDAAQRSNLAKSRFLAAASHDLRQPVHALSLYVGVLREQTLNARSRQLVDHIGRATAAMGQLFDGLLNISRLDAGVIQPKARAMHLAPMIDQLQLEYAPQAAAKGLILRVRPPRSGHALAVRSDPVLLERVLRNLIDNAIRHTTHGGVLISWRRRGDRVRIDVWDTGVGIAEGDLDKIFLEFHQVGNPERDRSKGLGLGLAIVRRTADLLGHPLFVRSVPARGSVFSLSVPLADVRAVRQPPDLSAGAAQHDAAGIDAEKPLVCVIEDDAENLNGLCLLLDAWGYRIVGGSSGEDIVRAAAATGSKPALILSDFRLRDHETGIDAIDRLHEEFADDTIPAILLSGDTDPQRIVEASARAWPLLHKPVDAQLLRHTVEQALKSQT</sequence>
<evidence type="ECO:0000259" key="9">
    <source>
        <dbReference type="PROSITE" id="PS50109"/>
    </source>
</evidence>
<dbReference type="InterPro" id="IPR003594">
    <property type="entry name" value="HATPase_dom"/>
</dbReference>
<keyword evidence="8" id="KW-0812">Transmembrane</keyword>
<keyword evidence="3 6" id="KW-0597">Phosphoprotein</keyword>
<evidence type="ECO:0000256" key="8">
    <source>
        <dbReference type="SAM" id="Phobius"/>
    </source>
</evidence>
<dbReference type="Proteomes" id="UP000414136">
    <property type="component" value="Unassembled WGS sequence"/>
</dbReference>
<dbReference type="Pfam" id="PF00072">
    <property type="entry name" value="Response_reg"/>
    <property type="match status" value="1"/>
</dbReference>
<dbReference type="GO" id="GO:0009927">
    <property type="term" value="F:histidine phosphotransfer kinase activity"/>
    <property type="evidence" value="ECO:0007669"/>
    <property type="project" value="TreeGrafter"/>
</dbReference>
<evidence type="ECO:0000256" key="4">
    <source>
        <dbReference type="ARBA" id="ARBA00022679"/>
    </source>
</evidence>
<dbReference type="InterPro" id="IPR011006">
    <property type="entry name" value="CheY-like_superfamily"/>
</dbReference>
<dbReference type="InterPro" id="IPR005467">
    <property type="entry name" value="His_kinase_dom"/>
</dbReference>
<dbReference type="FunFam" id="3.30.565.10:FF:000049">
    <property type="entry name" value="Two-component sensor histidine kinase"/>
    <property type="match status" value="1"/>
</dbReference>
<feature type="compositionally biased region" description="Basic and acidic residues" evidence="7">
    <location>
        <begin position="47"/>
        <end position="59"/>
    </location>
</feature>
<keyword evidence="8" id="KW-0472">Membrane</keyword>
<evidence type="ECO:0000256" key="5">
    <source>
        <dbReference type="ARBA" id="ARBA00022777"/>
    </source>
</evidence>
<feature type="transmembrane region" description="Helical" evidence="8">
    <location>
        <begin position="216"/>
        <end position="234"/>
    </location>
</feature>
<gene>
    <name evidence="11" type="primary">rcsC_2</name>
    <name evidence="11" type="ORF">PCA31118_04723</name>
</gene>
<dbReference type="SUPFAM" id="SSF52172">
    <property type="entry name" value="CheY-like"/>
    <property type="match status" value="1"/>
</dbReference>
<dbReference type="InterPro" id="IPR004358">
    <property type="entry name" value="Sig_transdc_His_kin-like_C"/>
</dbReference>
<evidence type="ECO:0000259" key="10">
    <source>
        <dbReference type="PROSITE" id="PS50110"/>
    </source>
</evidence>
<dbReference type="SMART" id="SM00388">
    <property type="entry name" value="HisKA"/>
    <property type="match status" value="1"/>
</dbReference>
<dbReference type="GO" id="GO:0005886">
    <property type="term" value="C:plasma membrane"/>
    <property type="evidence" value="ECO:0007669"/>
    <property type="project" value="TreeGrafter"/>
</dbReference>
<evidence type="ECO:0000256" key="3">
    <source>
        <dbReference type="ARBA" id="ARBA00022553"/>
    </source>
</evidence>
<keyword evidence="4 11" id="KW-0808">Transferase</keyword>
<dbReference type="InterPro" id="IPR003661">
    <property type="entry name" value="HisK_dim/P_dom"/>
</dbReference>
<dbReference type="Pfam" id="PF00512">
    <property type="entry name" value="HisKA"/>
    <property type="match status" value="1"/>
</dbReference>
<feature type="region of interest" description="Disordered" evidence="7">
    <location>
        <begin position="171"/>
        <end position="202"/>
    </location>
</feature>
<feature type="modified residue" description="4-aspartylphosphate" evidence="6">
    <location>
        <position position="649"/>
    </location>
</feature>
<feature type="domain" description="Response regulatory" evidence="10">
    <location>
        <begin position="598"/>
        <end position="716"/>
    </location>
</feature>
<dbReference type="CDD" id="cd00082">
    <property type="entry name" value="HisKA"/>
    <property type="match status" value="1"/>
</dbReference>
<dbReference type="Gene3D" id="3.30.565.10">
    <property type="entry name" value="Histidine kinase-like ATPase, C-terminal domain"/>
    <property type="match status" value="1"/>
</dbReference>
<dbReference type="SUPFAM" id="SSF55874">
    <property type="entry name" value="ATPase domain of HSP90 chaperone/DNA topoisomerase II/histidine kinase"/>
    <property type="match status" value="1"/>
</dbReference>
<accession>A0A5E5ANH0</accession>
<dbReference type="EMBL" id="CABPSQ010000014">
    <property type="protein sequence ID" value="VVE74332.1"/>
    <property type="molecule type" value="Genomic_DNA"/>
</dbReference>
<dbReference type="Gene3D" id="1.10.287.130">
    <property type="match status" value="1"/>
</dbReference>
<evidence type="ECO:0000256" key="2">
    <source>
        <dbReference type="ARBA" id="ARBA00012438"/>
    </source>
</evidence>
<dbReference type="CDD" id="cd00075">
    <property type="entry name" value="HATPase"/>
    <property type="match status" value="1"/>
</dbReference>
<dbReference type="PRINTS" id="PR00344">
    <property type="entry name" value="BCTRLSENSOR"/>
</dbReference>
<dbReference type="SMART" id="SM00448">
    <property type="entry name" value="REC"/>
    <property type="match status" value="1"/>
</dbReference>
<dbReference type="PANTHER" id="PTHR43047">
    <property type="entry name" value="TWO-COMPONENT HISTIDINE PROTEIN KINASE"/>
    <property type="match status" value="1"/>
</dbReference>
<proteinExistence type="predicted"/>
<name>A0A5E5ANH0_9BURK</name>
<protein>
    <recommendedName>
        <fullName evidence="2">histidine kinase</fullName>
        <ecNumber evidence="2">2.7.13.3</ecNumber>
    </recommendedName>
</protein>
<evidence type="ECO:0000256" key="7">
    <source>
        <dbReference type="SAM" id="MobiDB-lite"/>
    </source>
</evidence>
<dbReference type="AlphaFoldDB" id="A0A5E5ANH0"/>
<reference evidence="11 12" key="1">
    <citation type="submission" date="2019-08" db="EMBL/GenBank/DDBJ databases">
        <authorList>
            <person name="Peeters C."/>
        </authorList>
    </citation>
    <scope>NUCLEOTIDE SEQUENCE [LARGE SCALE GENOMIC DNA]</scope>
    <source>
        <strain evidence="11 12">LMG 31118</strain>
    </source>
</reference>
<dbReference type="PROSITE" id="PS50110">
    <property type="entry name" value="RESPONSE_REGULATORY"/>
    <property type="match status" value="1"/>
</dbReference>
<feature type="transmembrane region" description="Helical" evidence="8">
    <location>
        <begin position="240"/>
        <end position="261"/>
    </location>
</feature>
<dbReference type="SUPFAM" id="SSF47384">
    <property type="entry name" value="Homodimeric domain of signal transducing histidine kinase"/>
    <property type="match status" value="1"/>
</dbReference>
<dbReference type="InterPro" id="IPR001789">
    <property type="entry name" value="Sig_transdc_resp-reg_receiver"/>
</dbReference>
<dbReference type="InterPro" id="IPR036890">
    <property type="entry name" value="HATPase_C_sf"/>
</dbReference>
<evidence type="ECO:0000256" key="1">
    <source>
        <dbReference type="ARBA" id="ARBA00000085"/>
    </source>
</evidence>
<keyword evidence="8" id="KW-1133">Transmembrane helix</keyword>